<dbReference type="GO" id="GO:1901678">
    <property type="term" value="P:iron coordination entity transport"/>
    <property type="evidence" value="ECO:0007669"/>
    <property type="project" value="UniProtKB-ARBA"/>
</dbReference>
<keyword evidence="3" id="KW-0813">Transport</keyword>
<dbReference type="AlphaFoldDB" id="A0AAC9MYZ7"/>
<dbReference type="KEGG" id="ahm:TL08_13565"/>
<dbReference type="Gene3D" id="3.40.50.1980">
    <property type="entry name" value="Nitrogenase molybdenum iron protein domain"/>
    <property type="match status" value="2"/>
</dbReference>
<evidence type="ECO:0000313" key="8">
    <source>
        <dbReference type="Proteomes" id="UP000095210"/>
    </source>
</evidence>
<comment type="similarity">
    <text evidence="2">Belongs to the bacterial solute-binding protein 8 family.</text>
</comment>
<feature type="signal peptide" evidence="5">
    <location>
        <begin position="1"/>
        <end position="27"/>
    </location>
</feature>
<dbReference type="PROSITE" id="PS51257">
    <property type="entry name" value="PROKAR_LIPOPROTEIN"/>
    <property type="match status" value="1"/>
</dbReference>
<proteinExistence type="inferred from homology"/>
<dbReference type="PANTHER" id="PTHR30532:SF24">
    <property type="entry name" value="FERRIC ENTEROBACTIN-BINDING PERIPLASMIC PROTEIN FEPB"/>
    <property type="match status" value="1"/>
</dbReference>
<protein>
    <submittedName>
        <fullName evidence="7">ABC-type Fe3+-hydroxamate transport system, periplasmic component</fullName>
    </submittedName>
</protein>
<dbReference type="Pfam" id="PF01497">
    <property type="entry name" value="Peripla_BP_2"/>
    <property type="match status" value="1"/>
</dbReference>
<keyword evidence="8" id="KW-1185">Reference proteome</keyword>
<evidence type="ECO:0000256" key="2">
    <source>
        <dbReference type="ARBA" id="ARBA00008814"/>
    </source>
</evidence>
<gene>
    <name evidence="7" type="ORF">TL08_13565</name>
</gene>
<dbReference type="CDD" id="cd01146">
    <property type="entry name" value="FhuD"/>
    <property type="match status" value="1"/>
</dbReference>
<dbReference type="GO" id="GO:0030288">
    <property type="term" value="C:outer membrane-bounded periplasmic space"/>
    <property type="evidence" value="ECO:0007669"/>
    <property type="project" value="TreeGrafter"/>
</dbReference>
<reference evidence="8" key="1">
    <citation type="submission" date="2016-03" db="EMBL/GenBank/DDBJ databases">
        <title>Complete genome sequence of the type strain Actinoalloteichus hymeniacidonis DSM 45092.</title>
        <authorList>
            <person name="Schaffert L."/>
            <person name="Albersmeier A."/>
            <person name="Winkler A."/>
            <person name="Kalinowski J."/>
            <person name="Zotchev S."/>
            <person name="Ruckert C."/>
        </authorList>
    </citation>
    <scope>NUCLEOTIDE SEQUENCE [LARGE SCALE GENOMIC DNA]</scope>
    <source>
        <strain evidence="8">HPA177(T) (DSM 45092(T))</strain>
    </source>
</reference>
<evidence type="ECO:0000256" key="1">
    <source>
        <dbReference type="ARBA" id="ARBA00004196"/>
    </source>
</evidence>
<evidence type="ECO:0000256" key="5">
    <source>
        <dbReference type="SAM" id="SignalP"/>
    </source>
</evidence>
<dbReference type="InterPro" id="IPR002491">
    <property type="entry name" value="ABC_transptr_periplasmic_BD"/>
</dbReference>
<evidence type="ECO:0000256" key="3">
    <source>
        <dbReference type="ARBA" id="ARBA00022448"/>
    </source>
</evidence>
<accession>A0AAC9MYZ7</accession>
<organism evidence="7 8">
    <name type="scientific">Actinoalloteichus hymeniacidonis</name>
    <dbReference type="NCBI Taxonomy" id="340345"/>
    <lineage>
        <taxon>Bacteria</taxon>
        <taxon>Bacillati</taxon>
        <taxon>Actinomycetota</taxon>
        <taxon>Actinomycetes</taxon>
        <taxon>Pseudonocardiales</taxon>
        <taxon>Pseudonocardiaceae</taxon>
        <taxon>Actinoalloteichus</taxon>
    </lineage>
</organism>
<comment type="subcellular location">
    <subcellularLocation>
        <location evidence="1">Cell envelope</location>
    </subcellularLocation>
</comment>
<feature type="domain" description="Fe/B12 periplasmic-binding" evidence="6">
    <location>
        <begin position="63"/>
        <end position="331"/>
    </location>
</feature>
<evidence type="ECO:0000256" key="4">
    <source>
        <dbReference type="ARBA" id="ARBA00022729"/>
    </source>
</evidence>
<dbReference type="PROSITE" id="PS50983">
    <property type="entry name" value="FE_B12_PBP"/>
    <property type="match status" value="1"/>
</dbReference>
<keyword evidence="4 5" id="KW-0732">Signal</keyword>
<dbReference type="RefSeq" id="WP_069849330.1">
    <property type="nucleotide sequence ID" value="NZ_CP014859.1"/>
</dbReference>
<dbReference type="PANTHER" id="PTHR30532">
    <property type="entry name" value="IRON III DICITRATE-BINDING PERIPLASMIC PROTEIN"/>
    <property type="match status" value="1"/>
</dbReference>
<evidence type="ECO:0000259" key="6">
    <source>
        <dbReference type="PROSITE" id="PS50983"/>
    </source>
</evidence>
<dbReference type="InterPro" id="IPR051313">
    <property type="entry name" value="Bact_iron-sidero_bind"/>
</dbReference>
<dbReference type="Proteomes" id="UP000095210">
    <property type="component" value="Chromosome"/>
</dbReference>
<name>A0AAC9MYZ7_9PSEU</name>
<evidence type="ECO:0000313" key="7">
    <source>
        <dbReference type="EMBL" id="AOS63527.1"/>
    </source>
</evidence>
<dbReference type="SUPFAM" id="SSF53807">
    <property type="entry name" value="Helical backbone' metal receptor"/>
    <property type="match status" value="1"/>
</dbReference>
<feature type="chain" id="PRO_5042213943" evidence="5">
    <location>
        <begin position="28"/>
        <end position="333"/>
    </location>
</feature>
<dbReference type="EMBL" id="CP014859">
    <property type="protein sequence ID" value="AOS63527.1"/>
    <property type="molecule type" value="Genomic_DNA"/>
</dbReference>
<sequence length="333" mass="35386">MRTTPRRRGRLAATLLGCALLMSGCGAAQERSTPEMPQADEGAFPVTISTAFGDVTIDEQPQRVVALGWNDAETALALGVQPVGAADWLDIGGDGVAPWVEDGYDHPPTMLGTLQLNIEALAELDPDLILDTRASGEQDRYDLLSGLDVPVVSIPESGHAYLTSWEDQLDMIGRAVGRAEEADRLRTELDEKFATAKDAHPEFDGATTVVAARTTSTWGAYITDTSRIQFMEKLGFVNSPAIEELADEGFSVDISHERLDLLDADLTVVSGIGVAAEEIEDDPLFQAVPSVRDGHSMVLDDEALDQAFASASVLGQSYALDGLVPGFAAAVAG</sequence>